<dbReference type="InterPro" id="IPR038765">
    <property type="entry name" value="Papain-like_cys_pep_sf"/>
</dbReference>
<dbReference type="PROSITE" id="PS50600">
    <property type="entry name" value="ULP_PROTEASE"/>
    <property type="match status" value="1"/>
</dbReference>
<dbReference type="SUPFAM" id="SSF54001">
    <property type="entry name" value="Cysteine proteinases"/>
    <property type="match status" value="1"/>
</dbReference>
<dbReference type="GO" id="GO:0008234">
    <property type="term" value="F:cysteine-type peptidase activity"/>
    <property type="evidence" value="ECO:0007669"/>
    <property type="project" value="InterPro"/>
</dbReference>
<feature type="region of interest" description="Disordered" evidence="4">
    <location>
        <begin position="157"/>
        <end position="180"/>
    </location>
</feature>
<evidence type="ECO:0000256" key="1">
    <source>
        <dbReference type="ARBA" id="ARBA00005234"/>
    </source>
</evidence>
<dbReference type="GO" id="GO:0006508">
    <property type="term" value="P:proteolysis"/>
    <property type="evidence" value="ECO:0007669"/>
    <property type="project" value="UniProtKB-KW"/>
</dbReference>
<keyword evidence="3" id="KW-0378">Hydrolase</keyword>
<keyword evidence="7" id="KW-1185">Reference proteome</keyword>
<evidence type="ECO:0000313" key="7">
    <source>
        <dbReference type="Proteomes" id="UP000222542"/>
    </source>
</evidence>
<dbReference type="InterPro" id="IPR003653">
    <property type="entry name" value="Peptidase_C48_C"/>
</dbReference>
<gene>
    <name evidence="6" type="ORF">T459_32216</name>
</gene>
<organism evidence="6 7">
    <name type="scientific">Capsicum annuum</name>
    <name type="common">Capsicum pepper</name>
    <dbReference type="NCBI Taxonomy" id="4072"/>
    <lineage>
        <taxon>Eukaryota</taxon>
        <taxon>Viridiplantae</taxon>
        <taxon>Streptophyta</taxon>
        <taxon>Embryophyta</taxon>
        <taxon>Tracheophyta</taxon>
        <taxon>Spermatophyta</taxon>
        <taxon>Magnoliopsida</taxon>
        <taxon>eudicotyledons</taxon>
        <taxon>Gunneridae</taxon>
        <taxon>Pentapetalae</taxon>
        <taxon>asterids</taxon>
        <taxon>lamiids</taxon>
        <taxon>Solanales</taxon>
        <taxon>Solanaceae</taxon>
        <taxon>Solanoideae</taxon>
        <taxon>Capsiceae</taxon>
        <taxon>Capsicum</taxon>
    </lineage>
</organism>
<dbReference type="Proteomes" id="UP000222542">
    <property type="component" value="Unassembled WGS sequence"/>
</dbReference>
<comment type="caution">
    <text evidence="6">The sequence shown here is derived from an EMBL/GenBank/DDBJ whole genome shotgun (WGS) entry which is preliminary data.</text>
</comment>
<name>A0A2G2Y2F4_CAPAN</name>
<dbReference type="AlphaFoldDB" id="A0A2G2Y2F4"/>
<evidence type="ECO:0000256" key="4">
    <source>
        <dbReference type="SAM" id="MobiDB-lite"/>
    </source>
</evidence>
<comment type="similarity">
    <text evidence="1">Belongs to the peptidase C48 family.</text>
</comment>
<protein>
    <recommendedName>
        <fullName evidence="5">Ubiquitin-like protease family profile domain-containing protein</fullName>
    </recommendedName>
</protein>
<sequence length="535" mass="60313">MFSSTNDAGNVAHAVVVQQQSERTALTEFDDFSTPPSVGLLKKMRLATGQSSYPPANKQKIVEVSEKPQVSLDKDKVMPNIEMRDADKAPATSEEKLSLFKSDLDEIKSYVRTYVAQYPMHESEKGNPNIEVDPLQSVNERTTDAKSYNVVDAAGQSSKLGVNEGETEESMKAEAESSYADKLQEDDRHIIVAEIVEAIMKEREFEKALHNTDEDFSKVITFYVPPSLATYPTGINYEDAATTDTCDRKLTSKRNRQPSKVYQSPFVSVFDSGSKDKEVIQSHKKLKYPFEGHNINGPYAEDLFSKFSVWMSAGLYNPHANKSHSEVDLGSHVKNIRSLKVTSVERSICEIMQGLCISAGIPWHLIDEVYVPINCKGSFHWVLIVIVLKEISIRVYDSIKGHRGHADEIKELAKMLSTYLIISDFFEKKDRTDWSLLDAYKEKTDQHAFNVHIVDRIVQQSSGTLDCGLFVAAYAEFLSDRHQIPSSEFNSKKHRTRYASLLWEYGVNKACTGYVSENQDSPSLNAPSFDLRIQR</sequence>
<dbReference type="PANTHER" id="PTHR31470:SF46">
    <property type="entry name" value="ULP1 PROTEASE FAMILY, C-TERMINAL CATALYTIC DOMAIN CONTAINING PROTEIN"/>
    <property type="match status" value="1"/>
</dbReference>
<dbReference type="EMBL" id="AYRZ02000021">
    <property type="protein sequence ID" value="PHT63918.1"/>
    <property type="molecule type" value="Genomic_DNA"/>
</dbReference>
<feature type="domain" description="Ubiquitin-like protease family profile" evidence="5">
    <location>
        <begin position="279"/>
        <end position="478"/>
    </location>
</feature>
<evidence type="ECO:0000259" key="5">
    <source>
        <dbReference type="PROSITE" id="PS50600"/>
    </source>
</evidence>
<accession>A0A2G2Y2F4</accession>
<reference evidence="6 7" key="2">
    <citation type="journal article" date="2017" name="Genome Biol.">
        <title>New reference genome sequences of hot pepper reveal the massive evolution of plant disease-resistance genes by retroduplication.</title>
        <authorList>
            <person name="Kim S."/>
            <person name="Park J."/>
            <person name="Yeom S.I."/>
            <person name="Kim Y.M."/>
            <person name="Seo E."/>
            <person name="Kim K.T."/>
            <person name="Kim M.S."/>
            <person name="Lee J.M."/>
            <person name="Cheong K."/>
            <person name="Shin H.S."/>
            <person name="Kim S.B."/>
            <person name="Han K."/>
            <person name="Lee J."/>
            <person name="Park M."/>
            <person name="Lee H.A."/>
            <person name="Lee H.Y."/>
            <person name="Lee Y."/>
            <person name="Oh S."/>
            <person name="Lee J.H."/>
            <person name="Choi E."/>
            <person name="Choi E."/>
            <person name="Lee S.E."/>
            <person name="Jeon J."/>
            <person name="Kim H."/>
            <person name="Choi G."/>
            <person name="Song H."/>
            <person name="Lee J."/>
            <person name="Lee S.C."/>
            <person name="Kwon J.K."/>
            <person name="Lee H.Y."/>
            <person name="Koo N."/>
            <person name="Hong Y."/>
            <person name="Kim R.W."/>
            <person name="Kang W.H."/>
            <person name="Huh J.H."/>
            <person name="Kang B.C."/>
            <person name="Yang T.J."/>
            <person name="Lee Y.H."/>
            <person name="Bennetzen J.L."/>
            <person name="Choi D."/>
        </authorList>
    </citation>
    <scope>NUCLEOTIDE SEQUENCE [LARGE SCALE GENOMIC DNA]</scope>
    <source>
        <strain evidence="7">cv. CM334</strain>
    </source>
</reference>
<evidence type="ECO:0000313" key="6">
    <source>
        <dbReference type="EMBL" id="PHT63918.1"/>
    </source>
</evidence>
<keyword evidence="2" id="KW-0645">Protease</keyword>
<dbReference type="PANTHER" id="PTHR31470">
    <property type="entry name" value="CYSTEINE PROTEINASES SUPERFAMILY PROTEIN-RELATED-RELATED"/>
    <property type="match status" value="1"/>
</dbReference>
<evidence type="ECO:0000256" key="2">
    <source>
        <dbReference type="ARBA" id="ARBA00022670"/>
    </source>
</evidence>
<proteinExistence type="inferred from homology"/>
<evidence type="ECO:0000256" key="3">
    <source>
        <dbReference type="ARBA" id="ARBA00022801"/>
    </source>
</evidence>
<dbReference type="Pfam" id="PF02902">
    <property type="entry name" value="Peptidase_C48"/>
    <property type="match status" value="1"/>
</dbReference>
<dbReference type="Gene3D" id="3.40.395.10">
    <property type="entry name" value="Adenoviral Proteinase, Chain A"/>
    <property type="match status" value="1"/>
</dbReference>
<reference evidence="6 7" key="1">
    <citation type="journal article" date="2014" name="Nat. Genet.">
        <title>Genome sequence of the hot pepper provides insights into the evolution of pungency in Capsicum species.</title>
        <authorList>
            <person name="Kim S."/>
            <person name="Park M."/>
            <person name="Yeom S.I."/>
            <person name="Kim Y.M."/>
            <person name="Lee J.M."/>
            <person name="Lee H.A."/>
            <person name="Seo E."/>
            <person name="Choi J."/>
            <person name="Cheong K."/>
            <person name="Kim K.T."/>
            <person name="Jung K."/>
            <person name="Lee G.W."/>
            <person name="Oh S.K."/>
            <person name="Bae C."/>
            <person name="Kim S.B."/>
            <person name="Lee H.Y."/>
            <person name="Kim S.Y."/>
            <person name="Kim M.S."/>
            <person name="Kang B.C."/>
            <person name="Jo Y.D."/>
            <person name="Yang H.B."/>
            <person name="Jeong H.J."/>
            <person name="Kang W.H."/>
            <person name="Kwon J.K."/>
            <person name="Shin C."/>
            <person name="Lim J.Y."/>
            <person name="Park J.H."/>
            <person name="Huh J.H."/>
            <person name="Kim J.S."/>
            <person name="Kim B.D."/>
            <person name="Cohen O."/>
            <person name="Paran I."/>
            <person name="Suh M.C."/>
            <person name="Lee S.B."/>
            <person name="Kim Y.K."/>
            <person name="Shin Y."/>
            <person name="Noh S.J."/>
            <person name="Park J."/>
            <person name="Seo Y.S."/>
            <person name="Kwon S.Y."/>
            <person name="Kim H.A."/>
            <person name="Park J.M."/>
            <person name="Kim H.J."/>
            <person name="Choi S.B."/>
            <person name="Bosland P.W."/>
            <person name="Reeves G."/>
            <person name="Jo S.H."/>
            <person name="Lee B.W."/>
            <person name="Cho H.T."/>
            <person name="Choi H.S."/>
            <person name="Lee M.S."/>
            <person name="Yu Y."/>
            <person name="Do Choi Y."/>
            <person name="Park B.S."/>
            <person name="van Deynze A."/>
            <person name="Ashrafi H."/>
            <person name="Hill T."/>
            <person name="Kim W.T."/>
            <person name="Pai H.S."/>
            <person name="Ahn H.K."/>
            <person name="Yeam I."/>
            <person name="Giovannoni J.J."/>
            <person name="Rose J.K."/>
            <person name="Sorensen I."/>
            <person name="Lee S.J."/>
            <person name="Kim R.W."/>
            <person name="Choi I.Y."/>
            <person name="Choi B.S."/>
            <person name="Lim J.S."/>
            <person name="Lee Y.H."/>
            <person name="Choi D."/>
        </authorList>
    </citation>
    <scope>NUCLEOTIDE SEQUENCE [LARGE SCALE GENOMIC DNA]</scope>
    <source>
        <strain evidence="7">cv. CM334</strain>
    </source>
</reference>
<dbReference type="Gramene" id="PHT63918">
    <property type="protein sequence ID" value="PHT63918"/>
    <property type="gene ID" value="T459_32216"/>
</dbReference>